<dbReference type="Pfam" id="PF13401">
    <property type="entry name" value="AAA_22"/>
    <property type="match status" value="1"/>
</dbReference>
<comment type="caution">
    <text evidence="3">The sequence shown here is derived from an EMBL/GenBank/DDBJ whole genome shotgun (WGS) entry which is preliminary data.</text>
</comment>
<feature type="compositionally biased region" description="Low complexity" evidence="1">
    <location>
        <begin position="334"/>
        <end position="346"/>
    </location>
</feature>
<evidence type="ECO:0000259" key="2">
    <source>
        <dbReference type="SMART" id="SM00382"/>
    </source>
</evidence>
<dbReference type="AlphaFoldDB" id="A0A2N3Q1H8"/>
<dbReference type="InterPro" id="IPR049945">
    <property type="entry name" value="AAA_22"/>
</dbReference>
<dbReference type="EMBL" id="PIUM01000001">
    <property type="protein sequence ID" value="PKU26512.1"/>
    <property type="molecule type" value="Genomic_DNA"/>
</dbReference>
<accession>A0A2N3Q1H8</accession>
<dbReference type="SMART" id="SM00382">
    <property type="entry name" value="AAA"/>
    <property type="match status" value="1"/>
</dbReference>
<dbReference type="InterPro" id="IPR052026">
    <property type="entry name" value="ExeA_AAA_ATPase_DNA-bind"/>
</dbReference>
<feature type="region of interest" description="Disordered" evidence="1">
    <location>
        <begin position="395"/>
        <end position="478"/>
    </location>
</feature>
<dbReference type="OrthoDB" id="7828921at2"/>
<dbReference type="PANTHER" id="PTHR35894">
    <property type="entry name" value="GENERAL SECRETION PATHWAY PROTEIN A-RELATED"/>
    <property type="match status" value="1"/>
</dbReference>
<feature type="domain" description="AAA+ ATPase" evidence="2">
    <location>
        <begin position="43"/>
        <end position="183"/>
    </location>
</feature>
<evidence type="ECO:0000313" key="4">
    <source>
        <dbReference type="Proteomes" id="UP000233293"/>
    </source>
</evidence>
<dbReference type="Gene3D" id="3.40.50.300">
    <property type="entry name" value="P-loop containing nucleotide triphosphate hydrolases"/>
    <property type="match status" value="1"/>
</dbReference>
<dbReference type="InterPro" id="IPR027417">
    <property type="entry name" value="P-loop_NTPase"/>
</dbReference>
<protein>
    <recommendedName>
        <fullName evidence="2">AAA+ ATPase domain-containing protein</fullName>
    </recommendedName>
</protein>
<organism evidence="3 4">
    <name type="scientific">Telmatospirillum siberiense</name>
    <dbReference type="NCBI Taxonomy" id="382514"/>
    <lineage>
        <taxon>Bacteria</taxon>
        <taxon>Pseudomonadati</taxon>
        <taxon>Pseudomonadota</taxon>
        <taxon>Alphaproteobacteria</taxon>
        <taxon>Rhodospirillales</taxon>
        <taxon>Rhodospirillaceae</taxon>
        <taxon>Telmatospirillum</taxon>
    </lineage>
</organism>
<dbReference type="RefSeq" id="WP_101248743.1">
    <property type="nucleotide sequence ID" value="NZ_PIUM01000001.1"/>
</dbReference>
<feature type="compositionally biased region" description="Pro residues" evidence="1">
    <location>
        <begin position="347"/>
        <end position="357"/>
    </location>
</feature>
<keyword evidence="4" id="KW-1185">Reference proteome</keyword>
<dbReference type="PANTHER" id="PTHR35894:SF1">
    <property type="entry name" value="PHOSPHORIBULOKINASE _ URIDINE KINASE FAMILY"/>
    <property type="match status" value="1"/>
</dbReference>
<feature type="compositionally biased region" description="Basic residues" evidence="1">
    <location>
        <begin position="399"/>
        <end position="412"/>
    </location>
</feature>
<reference evidence="4" key="1">
    <citation type="submission" date="2017-12" db="EMBL/GenBank/DDBJ databases">
        <title>Draft genome sequence of Telmatospirillum siberiense 26-4b1T, an acidotolerant peatland alphaproteobacterium potentially involved in sulfur cycling.</title>
        <authorList>
            <person name="Hausmann B."/>
            <person name="Pjevac P."/>
            <person name="Schreck K."/>
            <person name="Herbold C.W."/>
            <person name="Daims H."/>
            <person name="Wagner M."/>
            <person name="Pester M."/>
            <person name="Loy A."/>
        </authorList>
    </citation>
    <scope>NUCLEOTIDE SEQUENCE [LARGE SCALE GENOMIC DNA]</scope>
    <source>
        <strain evidence="4">26-4b1</strain>
    </source>
</reference>
<dbReference type="InterPro" id="IPR003593">
    <property type="entry name" value="AAA+_ATPase"/>
</dbReference>
<dbReference type="GO" id="GO:0016887">
    <property type="term" value="F:ATP hydrolysis activity"/>
    <property type="evidence" value="ECO:0007669"/>
    <property type="project" value="InterPro"/>
</dbReference>
<feature type="compositionally biased region" description="Low complexity" evidence="1">
    <location>
        <begin position="449"/>
        <end position="478"/>
    </location>
</feature>
<evidence type="ECO:0000313" key="3">
    <source>
        <dbReference type="EMBL" id="PKU26512.1"/>
    </source>
</evidence>
<dbReference type="Proteomes" id="UP000233293">
    <property type="component" value="Unassembled WGS sequence"/>
</dbReference>
<gene>
    <name evidence="3" type="ORF">CWS72_01315</name>
</gene>
<evidence type="ECO:0000256" key="1">
    <source>
        <dbReference type="SAM" id="MobiDB-lite"/>
    </source>
</evidence>
<proteinExistence type="predicted"/>
<name>A0A2N3Q1H8_9PROT</name>
<sequence>MPYLAHFGLQDHPFSLTPNVDYYYPTQENTNIIASLEFALRRESGIVKIVGEVGTGKTLLCRLLINKLIETEAVAYINAPQADAQSIILTVCEEFGVSPAGDISPYAALNRFLVEEHARGRLAVVVIDEAQHLGKSGLEAIRLVSNLETERSKLLQVVMFGQTELDELLRDPALRQLNQRVVFSFSTKPLTEAETRRYVAHRLKVSRRQGVDYDIFNEEALTTIARRSGGIPRVVNIIADKSMLVAFSEGSPTVRRAHVLEAIKDTPGLVTGGGFDWTWLKACFGAFGRRAVVVSLLAALAAGVGGWFAWSATHRVVVLVEPATVSAAPAPVALPAPSQSSPQSVMSPPPAAAAVPPPLPAATAPAVTPIAADAGGDAAISPAPETASPSVATAMTKTHQGKPKRGAPRKTKSVPVSVSGDEPPPDTAAPVAPVSASPPSESGTQSPKVVTSSAATVPAAASTTGTSTSAPTAPVAAPAAAPVPVDIPVTNDAAINATLPGRPGIYGSGRGH</sequence>
<dbReference type="SUPFAM" id="SSF52540">
    <property type="entry name" value="P-loop containing nucleoside triphosphate hydrolases"/>
    <property type="match status" value="1"/>
</dbReference>
<feature type="compositionally biased region" description="Low complexity" evidence="1">
    <location>
        <begin position="428"/>
        <end position="442"/>
    </location>
</feature>
<dbReference type="CDD" id="cd00009">
    <property type="entry name" value="AAA"/>
    <property type="match status" value="1"/>
</dbReference>
<feature type="region of interest" description="Disordered" evidence="1">
    <location>
        <begin position="334"/>
        <end position="357"/>
    </location>
</feature>